<feature type="transmembrane region" description="Helical" evidence="7">
    <location>
        <begin position="768"/>
        <end position="791"/>
    </location>
</feature>
<comment type="similarity">
    <text evidence="2">Belongs to the ABC-4 integral membrane protein family. LolC/E subfamily.</text>
</comment>
<dbReference type="Pfam" id="PF02687">
    <property type="entry name" value="FtsX"/>
    <property type="match status" value="2"/>
</dbReference>
<dbReference type="PANTHER" id="PTHR30489">
    <property type="entry name" value="LIPOPROTEIN-RELEASING SYSTEM TRANSMEMBRANE PROTEIN LOLE"/>
    <property type="match status" value="1"/>
</dbReference>
<feature type="transmembrane region" description="Helical" evidence="7">
    <location>
        <begin position="728"/>
        <end position="748"/>
    </location>
</feature>
<evidence type="ECO:0000256" key="2">
    <source>
        <dbReference type="ARBA" id="ARBA00005236"/>
    </source>
</evidence>
<comment type="caution">
    <text evidence="10">The sequence shown here is derived from an EMBL/GenBank/DDBJ whole genome shotgun (WGS) entry which is preliminary data.</text>
</comment>
<organism evidence="10 11">
    <name type="scientific">Bifidobacterium oedipodis</name>
    <dbReference type="NCBI Taxonomy" id="2675322"/>
    <lineage>
        <taxon>Bacteria</taxon>
        <taxon>Bacillati</taxon>
        <taxon>Actinomycetota</taxon>
        <taxon>Actinomycetes</taxon>
        <taxon>Bifidobacteriales</taxon>
        <taxon>Bifidobacteriaceae</taxon>
        <taxon>Bifidobacterium</taxon>
    </lineage>
</organism>
<feature type="transmembrane region" description="Helical" evidence="7">
    <location>
        <begin position="666"/>
        <end position="694"/>
    </location>
</feature>
<feature type="domain" description="ABC3 transporter permease C-terminal" evidence="8">
    <location>
        <begin position="283"/>
        <end position="398"/>
    </location>
</feature>
<keyword evidence="3" id="KW-1003">Cell membrane</keyword>
<dbReference type="AlphaFoldDB" id="A0A7Y0EQ78"/>
<dbReference type="RefSeq" id="WP_169172425.1">
    <property type="nucleotide sequence ID" value="NZ_JAAIII010000004.1"/>
</dbReference>
<evidence type="ECO:0000259" key="8">
    <source>
        <dbReference type="Pfam" id="PF02687"/>
    </source>
</evidence>
<sequence>MASFSPRALIVALQSALRRHKGSLAGLLTLMIVASAALATILSLQANANAYERHELQRLGYGDITVWASNLPSGDPTPVTDALEALNEIERVGVQTLVYSDYEVNGEHSDSEGQLIVYDPDHYDYRLLNDAVNGYESGPRNLKTGQVLVSPAMRSMFDVRIGDTIAFQIVRGGAAEEFTVAGYIEDPFMGSSMIGMKGFLISASDMQRISERIEHAGIDALGRTGAMLHISANPAAGLDASALNTRINEVDGLRQVVQSVHTVDAIAGFTLTALNAYVGMLLAFVVVLIAVAGVVLGASINADIEQDAHVLGIYKALGCTTGMLRILLIIQHMLGIVLGVIVGAMVSLWTVRLATRTTVDSTGLLVPSTFPIGRYLACAGVIIVTFAAFILVKTRRLACITPLHAIQGSMMSDAFAGPASSQSQSKRLGSTSRRPSLRAHALGWSMAVRQLHDGRRWYAGACMVVALIVLLSSMVVRVDAWLGSDGRGLMDAFNPADMDIGVQCIGDCTVDQARAIIESHTGVSDEYELAMPGVALNGTDMTANVITEPERFHILEGTTSQAADQAVITEFVSRDLGVGLGDTVTLSSDQGSAQYTVVGIYQCANDMGLNVGLSAEGYARIGRDNPQMWCHHFFLTDEGTKQEVLRSLQDTFGGNAYVHENAWPGLYGIVAAMRMLVVAMIAVVTLVMFVAVALSGSKILIRERHDLVVCRLIGLSARRLRASFSIRFALVAALGAAIGTVVAVFATDPLTGSLLRLYGVSDFASHPAWWRVPLPGLLAVALAAVFAYLVSGSIRRVGLPRELAGDE</sequence>
<keyword evidence="6 7" id="KW-0472">Membrane</keyword>
<dbReference type="InterPro" id="IPR003838">
    <property type="entry name" value="ABC3_permease_C"/>
</dbReference>
<dbReference type="Proteomes" id="UP000532194">
    <property type="component" value="Unassembled WGS sequence"/>
</dbReference>
<evidence type="ECO:0000256" key="7">
    <source>
        <dbReference type="SAM" id="Phobius"/>
    </source>
</evidence>
<dbReference type="EMBL" id="JAAIII010000004">
    <property type="protein sequence ID" value="NMM94415.1"/>
    <property type="molecule type" value="Genomic_DNA"/>
</dbReference>
<reference evidence="10 11" key="1">
    <citation type="submission" date="2020-02" db="EMBL/GenBank/DDBJ databases">
        <title>Characterization of phylogenetic diversity of novel bifidobacterial species isolated in Czech ZOOs.</title>
        <authorList>
            <person name="Lugli G.A."/>
            <person name="Vera N.B."/>
            <person name="Ventura M."/>
        </authorList>
    </citation>
    <scope>NUCLEOTIDE SEQUENCE [LARGE SCALE GENOMIC DNA]</scope>
    <source>
        <strain evidence="10 11">DSM 109957</strain>
    </source>
</reference>
<accession>A0A7Y0EQ78</accession>
<keyword evidence="11" id="KW-1185">Reference proteome</keyword>
<gene>
    <name evidence="10" type="ORF">G1C95_1602</name>
</gene>
<protein>
    <submittedName>
        <fullName evidence="10">Efflux ABC transporter permease protein</fullName>
    </submittedName>
</protein>
<proteinExistence type="inferred from homology"/>
<feature type="transmembrane region" description="Helical" evidence="7">
    <location>
        <begin position="276"/>
        <end position="296"/>
    </location>
</feature>
<dbReference type="PANTHER" id="PTHR30489:SF0">
    <property type="entry name" value="LIPOPROTEIN-RELEASING SYSTEM TRANSMEMBRANE PROTEIN LOLE"/>
    <property type="match status" value="1"/>
</dbReference>
<evidence type="ECO:0000259" key="9">
    <source>
        <dbReference type="Pfam" id="PF12704"/>
    </source>
</evidence>
<feature type="domain" description="MacB-like periplasmic core" evidence="9">
    <location>
        <begin position="31"/>
        <end position="232"/>
    </location>
</feature>
<evidence type="ECO:0000256" key="6">
    <source>
        <dbReference type="ARBA" id="ARBA00023136"/>
    </source>
</evidence>
<feature type="domain" description="ABC3 transporter permease C-terminal" evidence="8">
    <location>
        <begin position="679"/>
        <end position="795"/>
    </location>
</feature>
<feature type="transmembrane region" description="Helical" evidence="7">
    <location>
        <begin position="372"/>
        <end position="392"/>
    </location>
</feature>
<dbReference type="Pfam" id="PF12704">
    <property type="entry name" value="MacB_PCD"/>
    <property type="match status" value="1"/>
</dbReference>
<evidence type="ECO:0000256" key="4">
    <source>
        <dbReference type="ARBA" id="ARBA00022692"/>
    </source>
</evidence>
<dbReference type="InterPro" id="IPR025857">
    <property type="entry name" value="MacB_PCD"/>
</dbReference>
<evidence type="ECO:0000313" key="11">
    <source>
        <dbReference type="Proteomes" id="UP000532194"/>
    </source>
</evidence>
<name>A0A7Y0EQ78_9BIFI</name>
<keyword evidence="4 7" id="KW-0812">Transmembrane</keyword>
<evidence type="ECO:0000256" key="1">
    <source>
        <dbReference type="ARBA" id="ARBA00004651"/>
    </source>
</evidence>
<feature type="transmembrane region" description="Helical" evidence="7">
    <location>
        <begin position="457"/>
        <end position="476"/>
    </location>
</feature>
<evidence type="ECO:0000313" key="10">
    <source>
        <dbReference type="EMBL" id="NMM94415.1"/>
    </source>
</evidence>
<comment type="subcellular location">
    <subcellularLocation>
        <location evidence="1">Cell membrane</location>
        <topology evidence="1">Multi-pass membrane protein</topology>
    </subcellularLocation>
</comment>
<evidence type="ECO:0000256" key="3">
    <source>
        <dbReference type="ARBA" id="ARBA00022475"/>
    </source>
</evidence>
<feature type="transmembrane region" description="Helical" evidence="7">
    <location>
        <begin position="333"/>
        <end position="352"/>
    </location>
</feature>
<dbReference type="GO" id="GO:0044874">
    <property type="term" value="P:lipoprotein localization to outer membrane"/>
    <property type="evidence" value="ECO:0007669"/>
    <property type="project" value="TreeGrafter"/>
</dbReference>
<dbReference type="GO" id="GO:0098797">
    <property type="term" value="C:plasma membrane protein complex"/>
    <property type="evidence" value="ECO:0007669"/>
    <property type="project" value="TreeGrafter"/>
</dbReference>
<keyword evidence="5 7" id="KW-1133">Transmembrane helix</keyword>
<dbReference type="InterPro" id="IPR051447">
    <property type="entry name" value="Lipoprotein-release_system"/>
</dbReference>
<evidence type="ECO:0000256" key="5">
    <source>
        <dbReference type="ARBA" id="ARBA00022989"/>
    </source>
</evidence>